<sequence>MSSIPGIEQLSSRLSAAQIEKLSKAAERHKTQSNITFTILSVSDDYLEIETAQGETKSGKYATEATLIGRTKELFEKLCPGAEIRVSPASFAPAPASIVNTAWLERRMQEKGVRIKQIAFDTGIDRESISDWVTGKRSMSQIVKAMFYFYLSR</sequence>
<dbReference type="GO" id="GO:0003677">
    <property type="term" value="F:DNA binding"/>
    <property type="evidence" value="ECO:0007669"/>
    <property type="project" value="InterPro"/>
</dbReference>
<evidence type="ECO:0000313" key="1">
    <source>
        <dbReference type="EMBL" id="SMC87654.1"/>
    </source>
</evidence>
<dbReference type="Proteomes" id="UP000192756">
    <property type="component" value="Unassembled WGS sequence"/>
</dbReference>
<evidence type="ECO:0008006" key="3">
    <source>
        <dbReference type="Google" id="ProtNLM"/>
    </source>
</evidence>
<dbReference type="STRING" id="151894.SAMN04488524_3130"/>
<proteinExistence type="predicted"/>
<gene>
    <name evidence="1" type="ORF">SAMN04488524_3130</name>
</gene>
<dbReference type="SUPFAM" id="SSF47413">
    <property type="entry name" value="lambda repressor-like DNA-binding domains"/>
    <property type="match status" value="1"/>
</dbReference>
<dbReference type="InterPro" id="IPR001387">
    <property type="entry name" value="Cro/C1-type_HTH"/>
</dbReference>
<organism evidence="1 2">
    <name type="scientific">Pedobacter africanus</name>
    <dbReference type="NCBI Taxonomy" id="151894"/>
    <lineage>
        <taxon>Bacteria</taxon>
        <taxon>Pseudomonadati</taxon>
        <taxon>Bacteroidota</taxon>
        <taxon>Sphingobacteriia</taxon>
        <taxon>Sphingobacteriales</taxon>
        <taxon>Sphingobacteriaceae</taxon>
        <taxon>Pedobacter</taxon>
    </lineage>
</organism>
<dbReference type="AlphaFoldDB" id="A0A1W2CRS2"/>
<evidence type="ECO:0000313" key="2">
    <source>
        <dbReference type="Proteomes" id="UP000192756"/>
    </source>
</evidence>
<dbReference type="InterPro" id="IPR010982">
    <property type="entry name" value="Lambda_DNA-bd_dom_sf"/>
</dbReference>
<dbReference type="OrthoDB" id="677191at2"/>
<dbReference type="CDD" id="cd00093">
    <property type="entry name" value="HTH_XRE"/>
    <property type="match status" value="1"/>
</dbReference>
<dbReference type="RefSeq" id="WP_084239944.1">
    <property type="nucleotide sequence ID" value="NZ_FWXT01000002.1"/>
</dbReference>
<accession>A0A1W2CRS2</accession>
<protein>
    <recommendedName>
        <fullName evidence="3">Helix-turn-helix</fullName>
    </recommendedName>
</protein>
<dbReference type="EMBL" id="FWXT01000002">
    <property type="protein sequence ID" value="SMC87654.1"/>
    <property type="molecule type" value="Genomic_DNA"/>
</dbReference>
<keyword evidence="2" id="KW-1185">Reference proteome</keyword>
<reference evidence="2" key="1">
    <citation type="submission" date="2017-04" db="EMBL/GenBank/DDBJ databases">
        <authorList>
            <person name="Varghese N."/>
            <person name="Submissions S."/>
        </authorList>
    </citation>
    <scope>NUCLEOTIDE SEQUENCE [LARGE SCALE GENOMIC DNA]</scope>
    <source>
        <strain evidence="2">DSM 12126</strain>
    </source>
</reference>
<name>A0A1W2CRS2_9SPHI</name>